<dbReference type="InterPro" id="IPR011006">
    <property type="entry name" value="CheY-like_superfamily"/>
</dbReference>
<organism evidence="4 5">
    <name type="scientific">Leeia speluncae</name>
    <dbReference type="NCBI Taxonomy" id="2884804"/>
    <lineage>
        <taxon>Bacteria</taxon>
        <taxon>Pseudomonadati</taxon>
        <taxon>Pseudomonadota</taxon>
        <taxon>Betaproteobacteria</taxon>
        <taxon>Neisseriales</taxon>
        <taxon>Leeiaceae</taxon>
        <taxon>Leeia</taxon>
    </lineage>
</organism>
<dbReference type="InterPro" id="IPR050595">
    <property type="entry name" value="Bact_response_regulator"/>
</dbReference>
<dbReference type="InterPro" id="IPR001789">
    <property type="entry name" value="Sig_transdc_resp-reg_receiver"/>
</dbReference>
<accession>A0ABS8D561</accession>
<keyword evidence="5" id="KW-1185">Reference proteome</keyword>
<evidence type="ECO:0000259" key="3">
    <source>
        <dbReference type="PROSITE" id="PS50110"/>
    </source>
</evidence>
<name>A0ABS8D561_9NEIS</name>
<dbReference type="Proteomes" id="UP001165395">
    <property type="component" value="Unassembled WGS sequence"/>
</dbReference>
<feature type="domain" description="Response regulatory" evidence="3">
    <location>
        <begin position="3"/>
        <end position="119"/>
    </location>
</feature>
<dbReference type="EMBL" id="JAJBZT010000002">
    <property type="protein sequence ID" value="MCB6182748.1"/>
    <property type="molecule type" value="Genomic_DNA"/>
</dbReference>
<evidence type="ECO:0000313" key="5">
    <source>
        <dbReference type="Proteomes" id="UP001165395"/>
    </source>
</evidence>
<dbReference type="SMART" id="SM00448">
    <property type="entry name" value="REC"/>
    <property type="match status" value="1"/>
</dbReference>
<dbReference type="PANTHER" id="PTHR44591">
    <property type="entry name" value="STRESS RESPONSE REGULATOR PROTEIN 1"/>
    <property type="match status" value="1"/>
</dbReference>
<reference evidence="4" key="1">
    <citation type="submission" date="2021-10" db="EMBL/GenBank/DDBJ databases">
        <title>The complete genome sequence of Leeia sp. TBRC 13508.</title>
        <authorList>
            <person name="Charoenyingcharoen P."/>
            <person name="Yukphan P."/>
        </authorList>
    </citation>
    <scope>NUCLEOTIDE SEQUENCE</scope>
    <source>
        <strain evidence="4">TBRC 13508</strain>
    </source>
</reference>
<dbReference type="Gene3D" id="3.40.50.2300">
    <property type="match status" value="1"/>
</dbReference>
<feature type="modified residue" description="4-aspartylphosphate" evidence="2">
    <location>
        <position position="52"/>
    </location>
</feature>
<proteinExistence type="predicted"/>
<evidence type="ECO:0000256" key="2">
    <source>
        <dbReference type="PROSITE-ProRule" id="PRU00169"/>
    </source>
</evidence>
<sequence>MKKILVVDDSPTERHFLGEILTRNGYQVVMLESGEQAVQQAKDIMPDLILMDVVMPGLNGFQATRQISRDEATKHIPIFMCTSKGQETDKIWGLRQGARDYLVKPVDQAELLSKISALN</sequence>
<comment type="caution">
    <text evidence="4">The sequence shown here is derived from an EMBL/GenBank/DDBJ whole genome shotgun (WGS) entry which is preliminary data.</text>
</comment>
<dbReference type="RefSeq" id="WP_227179498.1">
    <property type="nucleotide sequence ID" value="NZ_JAJBZT010000002.1"/>
</dbReference>
<gene>
    <name evidence="4" type="ORF">LIN78_04160</name>
</gene>
<dbReference type="SUPFAM" id="SSF52172">
    <property type="entry name" value="CheY-like"/>
    <property type="match status" value="1"/>
</dbReference>
<protein>
    <submittedName>
        <fullName evidence="4">Response regulator</fullName>
    </submittedName>
</protein>
<dbReference type="PROSITE" id="PS50110">
    <property type="entry name" value="RESPONSE_REGULATORY"/>
    <property type="match status" value="1"/>
</dbReference>
<dbReference type="Pfam" id="PF00072">
    <property type="entry name" value="Response_reg"/>
    <property type="match status" value="1"/>
</dbReference>
<keyword evidence="1 2" id="KW-0597">Phosphoprotein</keyword>
<dbReference type="PANTHER" id="PTHR44591:SF20">
    <property type="entry name" value="PROTEIN PILH"/>
    <property type="match status" value="1"/>
</dbReference>
<evidence type="ECO:0000313" key="4">
    <source>
        <dbReference type="EMBL" id="MCB6182748.1"/>
    </source>
</evidence>
<evidence type="ECO:0000256" key="1">
    <source>
        <dbReference type="ARBA" id="ARBA00022553"/>
    </source>
</evidence>